<feature type="transmembrane region" description="Helical" evidence="9">
    <location>
        <begin position="385"/>
        <end position="408"/>
    </location>
</feature>
<organism evidence="11 12">
    <name type="scientific">Allosphingosinicella humi</name>
    <dbReference type="NCBI Taxonomy" id="2068657"/>
    <lineage>
        <taxon>Bacteria</taxon>
        <taxon>Pseudomonadati</taxon>
        <taxon>Pseudomonadota</taxon>
        <taxon>Alphaproteobacteria</taxon>
        <taxon>Sphingomonadales</taxon>
        <taxon>Sphingomonadaceae</taxon>
        <taxon>Allosphingosinicella</taxon>
    </lineage>
</organism>
<keyword evidence="6 9" id="KW-1133">Transmembrane helix</keyword>
<dbReference type="PANTHER" id="PTHR32507">
    <property type="entry name" value="NA(+)/H(+) ANTIPORTER 1"/>
    <property type="match status" value="1"/>
</dbReference>
<dbReference type="RefSeq" id="WP_109269834.1">
    <property type="nucleotide sequence ID" value="NZ_QFFF01000001.1"/>
</dbReference>
<feature type="transmembrane region" description="Helical" evidence="9">
    <location>
        <begin position="322"/>
        <end position="343"/>
    </location>
</feature>
<evidence type="ECO:0000256" key="2">
    <source>
        <dbReference type="ARBA" id="ARBA00022448"/>
    </source>
</evidence>
<evidence type="ECO:0000256" key="1">
    <source>
        <dbReference type="ARBA" id="ARBA00004651"/>
    </source>
</evidence>
<feature type="transmembrane region" description="Helical" evidence="9">
    <location>
        <begin position="355"/>
        <end position="373"/>
    </location>
</feature>
<dbReference type="Proteomes" id="UP000245916">
    <property type="component" value="Unassembled WGS sequence"/>
</dbReference>
<dbReference type="GO" id="GO:0005886">
    <property type="term" value="C:plasma membrane"/>
    <property type="evidence" value="ECO:0007669"/>
    <property type="project" value="UniProtKB-SubCell"/>
</dbReference>
<evidence type="ECO:0000256" key="3">
    <source>
        <dbReference type="ARBA" id="ARBA00022449"/>
    </source>
</evidence>
<evidence type="ECO:0000313" key="11">
    <source>
        <dbReference type="EMBL" id="PWG01695.1"/>
    </source>
</evidence>
<protein>
    <submittedName>
        <fullName evidence="11">Sodium:proton antiporter</fullName>
    </submittedName>
</protein>
<dbReference type="OrthoDB" id="9810860at2"/>
<dbReference type="AlphaFoldDB" id="A0A2U2J037"/>
<evidence type="ECO:0000256" key="5">
    <source>
        <dbReference type="ARBA" id="ARBA00022692"/>
    </source>
</evidence>
<keyword evidence="8 9" id="KW-0472">Membrane</keyword>
<proteinExistence type="predicted"/>
<evidence type="ECO:0000313" key="12">
    <source>
        <dbReference type="Proteomes" id="UP000245916"/>
    </source>
</evidence>
<dbReference type="Pfam" id="PF00999">
    <property type="entry name" value="Na_H_Exchanger"/>
    <property type="match status" value="1"/>
</dbReference>
<dbReference type="PANTHER" id="PTHR32507:SF8">
    <property type="entry name" value="CNH1P"/>
    <property type="match status" value="1"/>
</dbReference>
<dbReference type="GO" id="GO:1902600">
    <property type="term" value="P:proton transmembrane transport"/>
    <property type="evidence" value="ECO:0007669"/>
    <property type="project" value="InterPro"/>
</dbReference>
<feature type="transmembrane region" description="Helical" evidence="9">
    <location>
        <begin position="207"/>
        <end position="225"/>
    </location>
</feature>
<feature type="transmembrane region" description="Helical" evidence="9">
    <location>
        <begin position="12"/>
        <end position="29"/>
    </location>
</feature>
<keyword evidence="5 9" id="KW-0812">Transmembrane</keyword>
<feature type="transmembrane region" description="Helical" evidence="9">
    <location>
        <begin position="245"/>
        <end position="276"/>
    </location>
</feature>
<dbReference type="InterPro" id="IPR038770">
    <property type="entry name" value="Na+/solute_symporter_sf"/>
</dbReference>
<evidence type="ECO:0000256" key="7">
    <source>
        <dbReference type="ARBA" id="ARBA00023065"/>
    </source>
</evidence>
<dbReference type="InterPro" id="IPR006153">
    <property type="entry name" value="Cation/H_exchanger_TM"/>
</dbReference>
<keyword evidence="2" id="KW-0813">Transport</keyword>
<dbReference type="Gene3D" id="1.20.1530.20">
    <property type="match status" value="1"/>
</dbReference>
<evidence type="ECO:0000256" key="8">
    <source>
        <dbReference type="ARBA" id="ARBA00023136"/>
    </source>
</evidence>
<keyword evidence="7" id="KW-0406">Ion transport</keyword>
<evidence type="ECO:0000256" key="9">
    <source>
        <dbReference type="SAM" id="Phobius"/>
    </source>
</evidence>
<feature type="transmembrane region" description="Helical" evidence="9">
    <location>
        <begin position="102"/>
        <end position="125"/>
    </location>
</feature>
<evidence type="ECO:0000256" key="6">
    <source>
        <dbReference type="ARBA" id="ARBA00022989"/>
    </source>
</evidence>
<gene>
    <name evidence="11" type="ORF">DF286_01530</name>
</gene>
<sequence length="422" mass="44973">MAGEPFFSLSPHHMGMAVLGAATILAFWIPRLFSGREPAASALLILGGLLSFVLVPGMPARLDPRSAPRLWELASELTVIVALFGTGLKIDDLSSYHRWRPTIRLLAILMPLTIAAVALLGWWLAGMTLAGALLLGAALAPTDPVLAGNVQVGRPAEGGEHPVRFSLTAEAGLNDGLTFPFVYLGLIIAAEGFAPHTWGYDWVARDLLYRTAVGIASGAAIGWVLGRVMFIVPRGNVLADTGSGVIALAGVLFCYGLTELVEGYGFIAAFVAGLTLRRTELQHKFHSRLHDFNESIEQALTALLLIMIGGALPALWPELEWPYVAIGLALILVIRPLGGWLALAGAGLPRRERAVIAFYGVRGIGSIYYVSYATGHLEFTNEGRLWATVAFTILASTIVHGLTAGALVDWATKNDPQGRPTG</sequence>
<dbReference type="GO" id="GO:0015297">
    <property type="term" value="F:antiporter activity"/>
    <property type="evidence" value="ECO:0007669"/>
    <property type="project" value="UniProtKB-KW"/>
</dbReference>
<comment type="caution">
    <text evidence="11">The sequence shown here is derived from an EMBL/GenBank/DDBJ whole genome shotgun (WGS) entry which is preliminary data.</text>
</comment>
<evidence type="ECO:0000259" key="10">
    <source>
        <dbReference type="Pfam" id="PF00999"/>
    </source>
</evidence>
<feature type="transmembrane region" description="Helical" evidence="9">
    <location>
        <begin position="70"/>
        <end position="90"/>
    </location>
</feature>
<reference evidence="11 12" key="1">
    <citation type="submission" date="2018-05" db="EMBL/GenBank/DDBJ databases">
        <title>Genome of Sphingosinicella humi QZX222.</title>
        <authorList>
            <person name="Qiao Z."/>
            <person name="Wang G."/>
        </authorList>
    </citation>
    <scope>NUCLEOTIDE SEQUENCE [LARGE SCALE GENOMIC DNA]</scope>
    <source>
        <strain evidence="11 12">QZX222</strain>
    </source>
</reference>
<keyword evidence="4" id="KW-1003">Cell membrane</keyword>
<feature type="domain" description="Cation/H+ exchanger transmembrane" evidence="10">
    <location>
        <begin position="38"/>
        <end position="409"/>
    </location>
</feature>
<feature type="transmembrane region" description="Helical" evidence="9">
    <location>
        <begin position="296"/>
        <end position="316"/>
    </location>
</feature>
<evidence type="ECO:0000256" key="4">
    <source>
        <dbReference type="ARBA" id="ARBA00022475"/>
    </source>
</evidence>
<feature type="transmembrane region" description="Helical" evidence="9">
    <location>
        <begin position="177"/>
        <end position="195"/>
    </location>
</feature>
<keyword evidence="3" id="KW-0050">Antiport</keyword>
<name>A0A2U2J037_9SPHN</name>
<accession>A0A2U2J037</accession>
<keyword evidence="12" id="KW-1185">Reference proteome</keyword>
<dbReference type="EMBL" id="QFFF01000001">
    <property type="protein sequence ID" value="PWG01695.1"/>
    <property type="molecule type" value="Genomic_DNA"/>
</dbReference>
<feature type="transmembrane region" description="Helical" evidence="9">
    <location>
        <begin position="41"/>
        <end position="58"/>
    </location>
</feature>
<comment type="subcellular location">
    <subcellularLocation>
        <location evidence="1">Cell membrane</location>
        <topology evidence="1">Multi-pass membrane protein</topology>
    </subcellularLocation>
</comment>